<dbReference type="Proteomes" id="UP000245910">
    <property type="component" value="Chromosome IIII"/>
</dbReference>
<keyword evidence="2" id="KW-0067">ATP-binding</keyword>
<dbReference type="InterPro" id="IPR003812">
    <property type="entry name" value="Fido"/>
</dbReference>
<dbReference type="InterPro" id="IPR040198">
    <property type="entry name" value="Fido_containing"/>
</dbReference>
<evidence type="ECO:0000259" key="3">
    <source>
        <dbReference type="PROSITE" id="PS51459"/>
    </source>
</evidence>
<dbReference type="PROSITE" id="PS51459">
    <property type="entry name" value="FIDO"/>
    <property type="match status" value="1"/>
</dbReference>
<evidence type="ECO:0000313" key="4">
    <source>
        <dbReference type="EMBL" id="CEI38553.1"/>
    </source>
</evidence>
<dbReference type="STRING" id="56646.A0A2L2SYI2"/>
<dbReference type="GO" id="GO:0005524">
    <property type="term" value="F:ATP binding"/>
    <property type="evidence" value="ECO:0007669"/>
    <property type="project" value="UniProtKB-KW"/>
</dbReference>
<evidence type="ECO:0000256" key="2">
    <source>
        <dbReference type="PIRSR" id="PIRSR640198-2"/>
    </source>
</evidence>
<evidence type="ECO:0000256" key="1">
    <source>
        <dbReference type="PIRSR" id="PIRSR640198-1"/>
    </source>
</evidence>
<dbReference type="AlphaFoldDB" id="A0A2L2SYI2"/>
<feature type="domain" description="Fido" evidence="3">
    <location>
        <begin position="140"/>
        <end position="293"/>
    </location>
</feature>
<protein>
    <recommendedName>
        <fullName evidence="3">Fido domain-containing protein</fullName>
    </recommendedName>
</protein>
<dbReference type="EMBL" id="LN649232">
    <property type="protein sequence ID" value="CEI38553.1"/>
    <property type="molecule type" value="Genomic_DNA"/>
</dbReference>
<evidence type="ECO:0000313" key="5">
    <source>
        <dbReference type="Proteomes" id="UP000245910"/>
    </source>
</evidence>
<dbReference type="PANTHER" id="PTHR13504">
    <property type="entry name" value="FIDO DOMAIN-CONTAINING PROTEIN DDB_G0283145"/>
    <property type="match status" value="1"/>
</dbReference>
<feature type="binding site" evidence="2">
    <location>
        <begin position="236"/>
        <end position="243"/>
    </location>
    <ligand>
        <name>ATP</name>
        <dbReference type="ChEBI" id="CHEBI:30616"/>
    </ligand>
</feature>
<keyword evidence="5" id="KW-1185">Reference proteome</keyword>
<sequence>MDSDCDTRSWPPVGVDISSDNSYRTYKDDQNPELLFDKAMGYLDHITANHRAYYRTPNYKENIVKRVNDSLINAIYGSNMIERAGLCWPDTFNHCNEVLRGVDPEVDSDSDNIQGLREVVNHMRAYQHILRRFVFEGEDMSEALIKDTHSILCKGIPINDPEYPEVPYEGYAGKYRTVHVGAGGTMFVTPKFVPAKMTEMCAELKKELDEGSQGLDPFSVASKYSLRFVEIHPFLDGNGRMCRMILNAILFRYLGVVVSIGGSAKDRVEYLNIKKRSSRDMEGHGEYATFVLDKGVIALKDLQQGFQWY</sequence>
<dbReference type="OrthoDB" id="439046at2759"/>
<name>A0A2L2SYI2_9HYPO</name>
<accession>A0A2L2SYI2</accession>
<dbReference type="Gene3D" id="1.10.3290.10">
    <property type="entry name" value="Fido-like domain"/>
    <property type="match status" value="1"/>
</dbReference>
<dbReference type="PANTHER" id="PTHR13504:SF38">
    <property type="entry name" value="FIDO DOMAIN-CONTAINING PROTEIN"/>
    <property type="match status" value="1"/>
</dbReference>
<dbReference type="SUPFAM" id="SSF140931">
    <property type="entry name" value="Fic-like"/>
    <property type="match status" value="1"/>
</dbReference>
<keyword evidence="2" id="KW-0547">Nucleotide-binding</keyword>
<organism evidence="4 5">
    <name type="scientific">Fusarium venenatum</name>
    <dbReference type="NCBI Taxonomy" id="56646"/>
    <lineage>
        <taxon>Eukaryota</taxon>
        <taxon>Fungi</taxon>
        <taxon>Dikarya</taxon>
        <taxon>Ascomycota</taxon>
        <taxon>Pezizomycotina</taxon>
        <taxon>Sordariomycetes</taxon>
        <taxon>Hypocreomycetidae</taxon>
        <taxon>Hypocreales</taxon>
        <taxon>Nectriaceae</taxon>
        <taxon>Fusarium</taxon>
    </lineage>
</organism>
<proteinExistence type="predicted"/>
<dbReference type="InterPro" id="IPR036597">
    <property type="entry name" value="Fido-like_dom_sf"/>
</dbReference>
<dbReference type="Pfam" id="PF02661">
    <property type="entry name" value="Fic"/>
    <property type="match status" value="1"/>
</dbReference>
<feature type="active site" evidence="1">
    <location>
        <position position="232"/>
    </location>
</feature>
<reference evidence="5" key="1">
    <citation type="submission" date="2014-10" db="EMBL/GenBank/DDBJ databases">
        <authorList>
            <person name="King R."/>
        </authorList>
    </citation>
    <scope>NUCLEOTIDE SEQUENCE [LARGE SCALE GENOMIC DNA]</scope>
    <source>
        <strain evidence="5">A3/5</strain>
    </source>
</reference>